<reference evidence="10" key="1">
    <citation type="submission" date="2019-09" db="EMBL/GenBank/DDBJ databases">
        <title>Mumia zhuanghuii sp. nov. isolated from the intestinal contents of plateau pika (Ochotona curzoniae) in the Qinghai-Tibet plateau of China.</title>
        <authorList>
            <person name="Tian Z."/>
        </authorList>
    </citation>
    <scope>NUCLEOTIDE SEQUENCE [LARGE SCALE GENOMIC DNA]</scope>
    <source>
        <strain evidence="10">JCM 30598</strain>
    </source>
</reference>
<evidence type="ECO:0000256" key="1">
    <source>
        <dbReference type="ARBA" id="ARBA00004651"/>
    </source>
</evidence>
<proteinExistence type="predicted"/>
<dbReference type="EMBL" id="VYSA01000001">
    <property type="protein sequence ID" value="KAA9110671.1"/>
    <property type="molecule type" value="Genomic_DNA"/>
</dbReference>
<dbReference type="InterPro" id="IPR045276">
    <property type="entry name" value="YbiO_bact"/>
</dbReference>
<evidence type="ECO:0000256" key="4">
    <source>
        <dbReference type="ARBA" id="ARBA00022989"/>
    </source>
</evidence>
<dbReference type="Gene3D" id="1.10.287.1260">
    <property type="match status" value="1"/>
</dbReference>
<organism evidence="9 10">
    <name type="scientific">Microbacterium rhizomatis</name>
    <dbReference type="NCBI Taxonomy" id="1631477"/>
    <lineage>
        <taxon>Bacteria</taxon>
        <taxon>Bacillati</taxon>
        <taxon>Actinomycetota</taxon>
        <taxon>Actinomycetes</taxon>
        <taxon>Micrococcales</taxon>
        <taxon>Microbacteriaceae</taxon>
        <taxon>Microbacterium</taxon>
    </lineage>
</organism>
<dbReference type="PANTHER" id="PTHR30460">
    <property type="entry name" value="MODERATE CONDUCTANCE MECHANOSENSITIVE CHANNEL YBIO"/>
    <property type="match status" value="1"/>
</dbReference>
<dbReference type="GO" id="GO:0005886">
    <property type="term" value="C:plasma membrane"/>
    <property type="evidence" value="ECO:0007669"/>
    <property type="project" value="UniProtKB-SubCell"/>
</dbReference>
<keyword evidence="4 7" id="KW-1133">Transmembrane helix</keyword>
<keyword evidence="5 7" id="KW-0472">Membrane</keyword>
<dbReference type="GO" id="GO:0008381">
    <property type="term" value="F:mechanosensitive monoatomic ion channel activity"/>
    <property type="evidence" value="ECO:0007669"/>
    <property type="project" value="InterPro"/>
</dbReference>
<comment type="subcellular location">
    <subcellularLocation>
        <location evidence="1">Cell membrane</location>
        <topology evidence="1">Multi-pass membrane protein</topology>
    </subcellularLocation>
</comment>
<name>A0A5J5J3N3_9MICO</name>
<keyword evidence="2" id="KW-1003">Cell membrane</keyword>
<evidence type="ECO:0000256" key="6">
    <source>
        <dbReference type="SAM" id="MobiDB-lite"/>
    </source>
</evidence>
<dbReference type="PANTHER" id="PTHR30460:SF0">
    <property type="entry name" value="MODERATE CONDUCTANCE MECHANOSENSITIVE CHANNEL YBIO"/>
    <property type="match status" value="1"/>
</dbReference>
<dbReference type="Proteomes" id="UP000325827">
    <property type="component" value="Unassembled WGS sequence"/>
</dbReference>
<dbReference type="SUPFAM" id="SSF50182">
    <property type="entry name" value="Sm-like ribonucleoproteins"/>
    <property type="match status" value="1"/>
</dbReference>
<accession>A0A5J5J3N3</accession>
<dbReference type="AlphaFoldDB" id="A0A5J5J3N3"/>
<comment type="caution">
    <text evidence="9">The sequence shown here is derived from an EMBL/GenBank/DDBJ whole genome shotgun (WGS) entry which is preliminary data.</text>
</comment>
<evidence type="ECO:0000259" key="8">
    <source>
        <dbReference type="Pfam" id="PF00924"/>
    </source>
</evidence>
<dbReference type="SUPFAM" id="SSF82689">
    <property type="entry name" value="Mechanosensitive channel protein MscS (YggB), C-terminal domain"/>
    <property type="match status" value="1"/>
</dbReference>
<feature type="compositionally biased region" description="Low complexity" evidence="6">
    <location>
        <begin position="334"/>
        <end position="355"/>
    </location>
</feature>
<evidence type="ECO:0000256" key="3">
    <source>
        <dbReference type="ARBA" id="ARBA00022692"/>
    </source>
</evidence>
<dbReference type="InterPro" id="IPR006685">
    <property type="entry name" value="MscS_channel_2nd"/>
</dbReference>
<dbReference type="InterPro" id="IPR011066">
    <property type="entry name" value="MscS_channel_C_sf"/>
</dbReference>
<feature type="domain" description="Mechanosensitive ion channel MscS" evidence="8">
    <location>
        <begin position="146"/>
        <end position="210"/>
    </location>
</feature>
<dbReference type="InterPro" id="IPR023408">
    <property type="entry name" value="MscS_beta-dom_sf"/>
</dbReference>
<feature type="compositionally biased region" description="Basic and acidic residues" evidence="6">
    <location>
        <begin position="357"/>
        <end position="372"/>
    </location>
</feature>
<evidence type="ECO:0000256" key="5">
    <source>
        <dbReference type="ARBA" id="ARBA00023136"/>
    </source>
</evidence>
<dbReference type="Gene3D" id="2.30.30.60">
    <property type="match status" value="1"/>
</dbReference>
<sequence>MISVPLETTEPAAQSVDWGVFWGDVGKFFTDLGWNLLTVVIIVVVAILLAWLLRRLIHRVVSRIVNGAKDKAQVDDTQALERSPLAAVRLVQRTRTLGTILKNIVNVTIFVIAILLTINVLAPTALGSLTLLTAAVGAGLGFGAQNIVKDVLNGMFIVAEDQIGIGDVVDLGLATGIVEYVSVRVTHVRDVNGTLWYVRNGEILRIGNMSQGWSRVIIDLAVPVDADISEVESAMLGAAKDLAHDPKWRTRVIEAPEVWGLESVSGDALVIRLVMKTRSNAKDDVARELRMRLKHAIDELGLQLPQLNSITLTGLDGAGRVRGANPPRTKPNPTVATAKVPTAKTSSTKTPTTKAAKAKDGTAHAADVDAKPVWRPKSSPDSVAPDEIDDAPSADSEKKP</sequence>
<dbReference type="OrthoDB" id="4638917at2"/>
<keyword evidence="3 7" id="KW-0812">Transmembrane</keyword>
<feature type="transmembrane region" description="Helical" evidence="7">
    <location>
        <begin position="32"/>
        <end position="53"/>
    </location>
</feature>
<dbReference type="InterPro" id="IPR010920">
    <property type="entry name" value="LSM_dom_sf"/>
</dbReference>
<evidence type="ECO:0000256" key="7">
    <source>
        <dbReference type="SAM" id="Phobius"/>
    </source>
</evidence>
<dbReference type="Gene3D" id="3.30.70.100">
    <property type="match status" value="1"/>
</dbReference>
<dbReference type="Pfam" id="PF00924">
    <property type="entry name" value="MS_channel_2nd"/>
    <property type="match status" value="1"/>
</dbReference>
<feature type="region of interest" description="Disordered" evidence="6">
    <location>
        <begin position="316"/>
        <end position="400"/>
    </location>
</feature>
<keyword evidence="10" id="KW-1185">Reference proteome</keyword>
<protein>
    <submittedName>
        <fullName evidence="9">Mechanosensitive ion channel</fullName>
    </submittedName>
</protein>
<dbReference type="RefSeq" id="WP_150447445.1">
    <property type="nucleotide sequence ID" value="NZ_VYSA01000001.1"/>
</dbReference>
<feature type="transmembrane region" description="Helical" evidence="7">
    <location>
        <begin position="103"/>
        <end position="122"/>
    </location>
</feature>
<evidence type="ECO:0000256" key="2">
    <source>
        <dbReference type="ARBA" id="ARBA00022475"/>
    </source>
</evidence>
<gene>
    <name evidence="9" type="ORF">F6B43_03180</name>
</gene>
<evidence type="ECO:0000313" key="9">
    <source>
        <dbReference type="EMBL" id="KAA9110671.1"/>
    </source>
</evidence>
<evidence type="ECO:0000313" key="10">
    <source>
        <dbReference type="Proteomes" id="UP000325827"/>
    </source>
</evidence>